<keyword evidence="3" id="KW-0813">Transport</keyword>
<keyword evidence="8 9" id="KW-0472">Membrane</keyword>
<evidence type="ECO:0000256" key="4">
    <source>
        <dbReference type="ARBA" id="ARBA00022692"/>
    </source>
</evidence>
<dbReference type="InterPro" id="IPR013525">
    <property type="entry name" value="ABC2_TM"/>
</dbReference>
<feature type="transmembrane region" description="Helical" evidence="9">
    <location>
        <begin position="390"/>
        <end position="411"/>
    </location>
</feature>
<evidence type="ECO:0000256" key="5">
    <source>
        <dbReference type="ARBA" id="ARBA00022741"/>
    </source>
</evidence>
<dbReference type="EMBL" id="JAQQBR010000002">
    <property type="protein sequence ID" value="KAK0180604.1"/>
    <property type="molecule type" value="Genomic_DNA"/>
</dbReference>
<evidence type="ECO:0000259" key="10">
    <source>
        <dbReference type="PROSITE" id="PS50893"/>
    </source>
</evidence>
<evidence type="ECO:0000256" key="6">
    <source>
        <dbReference type="ARBA" id="ARBA00022840"/>
    </source>
</evidence>
<dbReference type="Pfam" id="PF19055">
    <property type="entry name" value="ABC2_membrane_7"/>
    <property type="match status" value="1"/>
</dbReference>
<dbReference type="PROSITE" id="PS50893">
    <property type="entry name" value="ABC_TRANSPORTER_2"/>
    <property type="match status" value="1"/>
</dbReference>
<feature type="transmembrane region" description="Helical" evidence="9">
    <location>
        <begin position="468"/>
        <end position="494"/>
    </location>
</feature>
<evidence type="ECO:0000256" key="1">
    <source>
        <dbReference type="ARBA" id="ARBA00004141"/>
    </source>
</evidence>
<dbReference type="SUPFAM" id="SSF52540">
    <property type="entry name" value="P-loop containing nucleoside triphosphate hydrolases"/>
    <property type="match status" value="1"/>
</dbReference>
<keyword evidence="12" id="KW-1185">Reference proteome</keyword>
<feature type="transmembrane region" description="Helical" evidence="9">
    <location>
        <begin position="426"/>
        <end position="447"/>
    </location>
</feature>
<dbReference type="Proteomes" id="UP001168972">
    <property type="component" value="Unassembled WGS sequence"/>
</dbReference>
<comment type="similarity">
    <text evidence="2">Belongs to the ABC transporter superfamily. ABCG family. Eye pigment precursor importer (TC 3.A.1.204) subfamily.</text>
</comment>
<reference evidence="11" key="2">
    <citation type="submission" date="2023-03" db="EMBL/GenBank/DDBJ databases">
        <authorList>
            <person name="Inwood S.N."/>
            <person name="Skelly J.G."/>
            <person name="Guhlin J."/>
            <person name="Harrop T.W.R."/>
            <person name="Goldson S.G."/>
            <person name="Dearden P.K."/>
        </authorList>
    </citation>
    <scope>NUCLEOTIDE SEQUENCE</scope>
    <source>
        <strain evidence="11">Lincoln</strain>
        <tissue evidence="11">Whole body</tissue>
    </source>
</reference>
<gene>
    <name evidence="11" type="ORF">PV327_002970</name>
</gene>
<comment type="caution">
    <text evidence="11">The sequence shown here is derived from an EMBL/GenBank/DDBJ whole genome shotgun (WGS) entry which is preliminary data.</text>
</comment>
<evidence type="ECO:0000256" key="7">
    <source>
        <dbReference type="ARBA" id="ARBA00022989"/>
    </source>
</evidence>
<proteinExistence type="inferred from homology"/>
<feature type="domain" description="ABC transporter" evidence="10">
    <location>
        <begin position="71"/>
        <end position="308"/>
    </location>
</feature>
<dbReference type="FunFam" id="3.40.50.300:FF:001077">
    <property type="entry name" value="Uncharacterized protein, isoform A"/>
    <property type="match status" value="1"/>
</dbReference>
<dbReference type="GO" id="GO:0016887">
    <property type="term" value="F:ATP hydrolysis activity"/>
    <property type="evidence" value="ECO:0007669"/>
    <property type="project" value="InterPro"/>
</dbReference>
<evidence type="ECO:0000256" key="9">
    <source>
        <dbReference type="SAM" id="Phobius"/>
    </source>
</evidence>
<accession>A0AA39G4J4</accession>
<evidence type="ECO:0000256" key="8">
    <source>
        <dbReference type="ARBA" id="ARBA00023136"/>
    </source>
</evidence>
<feature type="transmembrane region" description="Helical" evidence="9">
    <location>
        <begin position="506"/>
        <end position="526"/>
    </location>
</feature>
<dbReference type="Pfam" id="PF01061">
    <property type="entry name" value="ABC2_membrane"/>
    <property type="match status" value="1"/>
</dbReference>
<keyword evidence="4 9" id="KW-0812">Transmembrane</keyword>
<dbReference type="InterPro" id="IPR043926">
    <property type="entry name" value="ABCG_dom"/>
</dbReference>
<dbReference type="GO" id="GO:0140359">
    <property type="term" value="F:ABC-type transporter activity"/>
    <property type="evidence" value="ECO:0007669"/>
    <property type="project" value="InterPro"/>
</dbReference>
<sequence>MSNGSHQLTHISSSRSGLSCCQSNNNCDSESDVTELPATLSATNTYVVNEKCAFPKRPEVDLAFNNLRYNVRSWNLKKLKPEIKEILHGVSGEFRAGELTAIMGPSGAGKSTLLNVLAGFTVQGMTGEILVNGKERSPYSERWKRTSTYIQQESLPRNKLTVGEAMMLAANLKLGYTISSTFKHKQVLELLEMLGLSHCYDTLCGRLSGGQKKRLDVAFELLSNPSVLFLDEPTTGLDSASCSACIALLQRLARVERRTVVCTIHQPSALLFEMFDSLYAVAAGQCIYRGSITSFLPHLTSIGVNCPPYHNPADFLIEVAIGDYSITIEKLAIAAEKIRDDRKEIVNSQKISNKSTMTISAEELPPPPAGFLAQCYLLYKRQLMCLKRDYSLMLNRLMCHLLIGIIFGYLYRGSGYRANGVLANYVYLYGSLLLVVYTGKMAVTLAFPIEMQILTREHFNRWYKLAPYYISLLLVEIPFQAACATTYLVVSYWLTGQPIETHRVVLFMLVSIAASLTAQAWGFFIGATTSVRIAVFAGPIIAVLFSVFGFCIRYMDTPVAFRWIFHISYFRAGFHSLLYTIYGFDRIDLKCDEIYCHYKKPAKFLGEMEINDTNVVNNLVLIVGIGVLMHLLTASALWCKLNRR</sequence>
<reference evidence="11" key="1">
    <citation type="journal article" date="2023" name="bioRxiv">
        <title>Scaffold-level genome assemblies of two parasitoid biocontrol wasps reveal the parthenogenesis mechanism and an associated novel virus.</title>
        <authorList>
            <person name="Inwood S."/>
            <person name="Skelly J."/>
            <person name="Guhlin J."/>
            <person name="Harrop T."/>
            <person name="Goldson S."/>
            <person name="Dearden P."/>
        </authorList>
    </citation>
    <scope>NUCLEOTIDE SEQUENCE</scope>
    <source>
        <strain evidence="11">Lincoln</strain>
        <tissue evidence="11">Whole body</tissue>
    </source>
</reference>
<dbReference type="CDD" id="cd03213">
    <property type="entry name" value="ABCG_EPDR"/>
    <property type="match status" value="1"/>
</dbReference>
<dbReference type="InterPro" id="IPR003593">
    <property type="entry name" value="AAA+_ATPase"/>
</dbReference>
<dbReference type="PANTHER" id="PTHR48041:SF61">
    <property type="entry name" value="SD03967P"/>
    <property type="match status" value="1"/>
</dbReference>
<evidence type="ECO:0000313" key="11">
    <source>
        <dbReference type="EMBL" id="KAK0180604.1"/>
    </source>
</evidence>
<dbReference type="GO" id="GO:0005886">
    <property type="term" value="C:plasma membrane"/>
    <property type="evidence" value="ECO:0007669"/>
    <property type="project" value="TreeGrafter"/>
</dbReference>
<feature type="transmembrane region" description="Helical" evidence="9">
    <location>
        <begin position="619"/>
        <end position="639"/>
    </location>
</feature>
<keyword evidence="7 9" id="KW-1133">Transmembrane helix</keyword>
<evidence type="ECO:0000256" key="3">
    <source>
        <dbReference type="ARBA" id="ARBA00022448"/>
    </source>
</evidence>
<dbReference type="SMART" id="SM00382">
    <property type="entry name" value="AAA"/>
    <property type="match status" value="1"/>
</dbReference>
<dbReference type="Gene3D" id="3.40.50.300">
    <property type="entry name" value="P-loop containing nucleotide triphosphate hydrolases"/>
    <property type="match status" value="1"/>
</dbReference>
<comment type="subcellular location">
    <subcellularLocation>
        <location evidence="1">Membrane</location>
        <topology evidence="1">Multi-pass membrane protein</topology>
    </subcellularLocation>
</comment>
<dbReference type="InterPro" id="IPR050352">
    <property type="entry name" value="ABCG_transporters"/>
</dbReference>
<evidence type="ECO:0000256" key="2">
    <source>
        <dbReference type="ARBA" id="ARBA00005814"/>
    </source>
</evidence>
<dbReference type="GO" id="GO:0005524">
    <property type="term" value="F:ATP binding"/>
    <property type="evidence" value="ECO:0007669"/>
    <property type="project" value="UniProtKB-KW"/>
</dbReference>
<dbReference type="Pfam" id="PF00005">
    <property type="entry name" value="ABC_tran"/>
    <property type="match status" value="1"/>
</dbReference>
<evidence type="ECO:0000313" key="12">
    <source>
        <dbReference type="Proteomes" id="UP001168972"/>
    </source>
</evidence>
<feature type="transmembrane region" description="Helical" evidence="9">
    <location>
        <begin position="533"/>
        <end position="555"/>
    </location>
</feature>
<dbReference type="PANTHER" id="PTHR48041">
    <property type="entry name" value="ABC TRANSPORTER G FAMILY MEMBER 28"/>
    <property type="match status" value="1"/>
</dbReference>
<name>A0AA39G4J4_MICHY</name>
<keyword evidence="6" id="KW-0067">ATP-binding</keyword>
<protein>
    <recommendedName>
        <fullName evidence="10">ABC transporter domain-containing protein</fullName>
    </recommendedName>
</protein>
<keyword evidence="5" id="KW-0547">Nucleotide-binding</keyword>
<dbReference type="AlphaFoldDB" id="A0AA39G4J4"/>
<dbReference type="InterPro" id="IPR027417">
    <property type="entry name" value="P-loop_NTPase"/>
</dbReference>
<organism evidence="11 12">
    <name type="scientific">Microctonus hyperodae</name>
    <name type="common">Parasitoid wasp</name>
    <dbReference type="NCBI Taxonomy" id="165561"/>
    <lineage>
        <taxon>Eukaryota</taxon>
        <taxon>Metazoa</taxon>
        <taxon>Ecdysozoa</taxon>
        <taxon>Arthropoda</taxon>
        <taxon>Hexapoda</taxon>
        <taxon>Insecta</taxon>
        <taxon>Pterygota</taxon>
        <taxon>Neoptera</taxon>
        <taxon>Endopterygota</taxon>
        <taxon>Hymenoptera</taxon>
        <taxon>Apocrita</taxon>
        <taxon>Ichneumonoidea</taxon>
        <taxon>Braconidae</taxon>
        <taxon>Euphorinae</taxon>
        <taxon>Microctonus</taxon>
    </lineage>
</organism>
<dbReference type="InterPro" id="IPR003439">
    <property type="entry name" value="ABC_transporter-like_ATP-bd"/>
</dbReference>